<reference evidence="2 3" key="1">
    <citation type="journal article" date="2014" name="BMC Genomics">
        <title>Nucleomorph and plastid genome sequences of the chlorarachniophyte Lotharella oceanica: convergent reductive evolution and frequent recombination in nucleomorph-bearing algae.</title>
        <authorList>
            <person name="Tanifuji G."/>
            <person name="Onodera N.T."/>
            <person name="Brown M.W."/>
            <person name="Curtis B.A."/>
            <person name="Roger A.J."/>
            <person name="Ka-Shu Wong G."/>
            <person name="Melkonian M."/>
            <person name="Archibald J.M."/>
        </authorList>
    </citation>
    <scope>NUCLEOTIDE SEQUENCE [LARGE SCALE GENOMIC DNA]</scope>
    <source>
        <strain evidence="2 3">CCMP622</strain>
    </source>
</reference>
<feature type="transmembrane region" description="Helical" evidence="1">
    <location>
        <begin position="213"/>
        <end position="235"/>
    </location>
</feature>
<proteinExistence type="predicted"/>
<keyword evidence="1" id="KW-1133">Transmembrane helix</keyword>
<dbReference type="AlphaFoldDB" id="A0A060DGD5"/>
<keyword evidence="1" id="KW-0812">Transmembrane</keyword>
<evidence type="ECO:0000313" key="3">
    <source>
        <dbReference type="Proteomes" id="UP000243670"/>
    </source>
</evidence>
<protein>
    <submittedName>
        <fullName evidence="2">Uncharacterized protein</fullName>
    </submittedName>
</protein>
<feature type="transmembrane region" description="Helical" evidence="1">
    <location>
        <begin position="55"/>
        <end position="75"/>
    </location>
</feature>
<name>A0A060DGD5_9EUKA</name>
<gene>
    <name evidence="2" type="ORF">M951_chr1113</name>
</gene>
<evidence type="ECO:0000313" key="2">
    <source>
        <dbReference type="EMBL" id="AIB09594.1"/>
    </source>
</evidence>
<dbReference type="EMBL" id="CP006627">
    <property type="protein sequence ID" value="AIB09594.1"/>
    <property type="molecule type" value="Genomic_DNA"/>
</dbReference>
<sequence length="616" mass="74021">MYSYNFIQTIILHFLDYDFFNDNILKKIILFTHKIDSYYTIKIDLGISILYKNNVLIRFILNKPIFFLFFVKIIILKKIRKFINAFFIKKKLINKKFNITFILPDHLNKTISYLNHQIGKLIKCNGSVVKKEKTNIFVEQNIFLNEYLYLVYENSNTGILNSPNYSKLYHKLDNHINNIDLGFSKFKNSNLLKIINNYFSKFSYSINLFVKKYFYNHIIPGDFIDFIGIFFIFFLKHTNEFNLNVSVCMISTSCSLRNKKTHKTKFLFSELLFNAYMYRVLNIHVILEQNYLVSKYFPITFKKIIFFTLIDNNKRNLFNTKKFKNLSFLFIYNKNFLKKQLSNIFNYLCNDCAMLGNFSWNTLFSYGIKLQIQIKKKLLFNLISLTSKKIIIIDELNSFDNDSIFFIYELIEHQILNLNNLGNFIKIFLYSNFVVFLNSYNRYKHLNYNSFNNRNHLFYANKCDLIITSNKINETTEKFKISTYLQFKQLQLELNIFDLNDTFSFKIIRKRKNNSIFTLTSIKKLSIYINKIKKKYYYSKKSISLLKILFIKLRLLLTCHKKYFTKFLISKFSDLLINLSILNSQIRMSSEILIFDIIQSIYLLQLFQFNYTFLQF</sequence>
<accession>A0A060DGD5</accession>
<geneLocation type="nucleomorph" evidence="2"/>
<dbReference type="Proteomes" id="UP000243670">
    <property type="component" value="Nucleomorph 1"/>
</dbReference>
<organism evidence="2 3">
    <name type="scientific">Lotharella oceanica</name>
    <dbReference type="NCBI Taxonomy" id="641309"/>
    <lineage>
        <taxon>Eukaryota</taxon>
        <taxon>Sar</taxon>
        <taxon>Rhizaria</taxon>
        <taxon>Cercozoa</taxon>
        <taxon>Chlorarachniophyceae</taxon>
        <taxon>Lotharella</taxon>
    </lineage>
</organism>
<evidence type="ECO:0000256" key="1">
    <source>
        <dbReference type="SAM" id="Phobius"/>
    </source>
</evidence>
<keyword evidence="2" id="KW-0542">Nucleomorph</keyword>
<keyword evidence="1" id="KW-0472">Membrane</keyword>